<dbReference type="GO" id="GO:0000156">
    <property type="term" value="F:phosphorelay response regulator activity"/>
    <property type="evidence" value="ECO:0007669"/>
    <property type="project" value="TreeGrafter"/>
</dbReference>
<dbReference type="InterPro" id="IPR036388">
    <property type="entry name" value="WH-like_DNA-bd_sf"/>
</dbReference>
<evidence type="ECO:0000256" key="2">
    <source>
        <dbReference type="ARBA" id="ARBA00023012"/>
    </source>
</evidence>
<comment type="caution">
    <text evidence="10">The sequence shown here is derived from an EMBL/GenBank/DDBJ whole genome shotgun (WGS) entry which is preliminary data.</text>
</comment>
<dbReference type="InterPro" id="IPR039420">
    <property type="entry name" value="WalR-like"/>
</dbReference>
<dbReference type="GO" id="GO:0032993">
    <property type="term" value="C:protein-DNA complex"/>
    <property type="evidence" value="ECO:0007669"/>
    <property type="project" value="TreeGrafter"/>
</dbReference>
<evidence type="ECO:0000256" key="7">
    <source>
        <dbReference type="PROSITE-ProRule" id="PRU01091"/>
    </source>
</evidence>
<dbReference type="GO" id="GO:0005829">
    <property type="term" value="C:cytosol"/>
    <property type="evidence" value="ECO:0007669"/>
    <property type="project" value="TreeGrafter"/>
</dbReference>
<keyword evidence="1 6" id="KW-0597">Phosphoprotein</keyword>
<feature type="domain" description="OmpR/PhoB-type" evidence="9">
    <location>
        <begin position="130"/>
        <end position="226"/>
    </location>
</feature>
<evidence type="ECO:0000313" key="10">
    <source>
        <dbReference type="EMBL" id="TWU23189.1"/>
    </source>
</evidence>
<keyword evidence="11" id="KW-1185">Reference proteome</keyword>
<organism evidence="10 11">
    <name type="scientific">Novipirellula galeiformis</name>
    <dbReference type="NCBI Taxonomy" id="2528004"/>
    <lineage>
        <taxon>Bacteria</taxon>
        <taxon>Pseudomonadati</taxon>
        <taxon>Planctomycetota</taxon>
        <taxon>Planctomycetia</taxon>
        <taxon>Pirellulales</taxon>
        <taxon>Pirellulaceae</taxon>
        <taxon>Novipirellula</taxon>
    </lineage>
</organism>
<dbReference type="Gene3D" id="3.40.50.2300">
    <property type="match status" value="1"/>
</dbReference>
<dbReference type="FunFam" id="3.40.50.2300:FF:000001">
    <property type="entry name" value="DNA-binding response regulator PhoB"/>
    <property type="match status" value="1"/>
</dbReference>
<dbReference type="GO" id="GO:0000976">
    <property type="term" value="F:transcription cis-regulatory region binding"/>
    <property type="evidence" value="ECO:0007669"/>
    <property type="project" value="TreeGrafter"/>
</dbReference>
<name>A0A5C6CK51_9BACT</name>
<keyword evidence="2" id="KW-0902">Two-component regulatory system</keyword>
<dbReference type="InterPro" id="IPR011006">
    <property type="entry name" value="CheY-like_superfamily"/>
</dbReference>
<dbReference type="SUPFAM" id="SSF46894">
    <property type="entry name" value="C-terminal effector domain of the bipartite response regulators"/>
    <property type="match status" value="1"/>
</dbReference>
<dbReference type="SMART" id="SM00862">
    <property type="entry name" value="Trans_reg_C"/>
    <property type="match status" value="1"/>
</dbReference>
<dbReference type="OrthoDB" id="272875at2"/>
<dbReference type="Gene3D" id="1.10.10.10">
    <property type="entry name" value="Winged helix-like DNA-binding domain superfamily/Winged helix DNA-binding domain"/>
    <property type="match status" value="1"/>
</dbReference>
<dbReference type="Pfam" id="PF00072">
    <property type="entry name" value="Response_reg"/>
    <property type="match status" value="1"/>
</dbReference>
<dbReference type="SUPFAM" id="SSF52172">
    <property type="entry name" value="CheY-like"/>
    <property type="match status" value="1"/>
</dbReference>
<evidence type="ECO:0000256" key="1">
    <source>
        <dbReference type="ARBA" id="ARBA00022553"/>
    </source>
</evidence>
<feature type="domain" description="Response regulatory" evidence="8">
    <location>
        <begin position="5"/>
        <end position="121"/>
    </location>
</feature>
<dbReference type="Proteomes" id="UP000316304">
    <property type="component" value="Unassembled WGS sequence"/>
</dbReference>
<evidence type="ECO:0000256" key="4">
    <source>
        <dbReference type="ARBA" id="ARBA00023125"/>
    </source>
</evidence>
<dbReference type="RefSeq" id="WP_146594948.1">
    <property type="nucleotide sequence ID" value="NZ_SJPT01000004.1"/>
</dbReference>
<dbReference type="InterPro" id="IPR001867">
    <property type="entry name" value="OmpR/PhoB-type_DNA-bd"/>
</dbReference>
<evidence type="ECO:0000256" key="6">
    <source>
        <dbReference type="PROSITE-ProRule" id="PRU00169"/>
    </source>
</evidence>
<dbReference type="InterPro" id="IPR001789">
    <property type="entry name" value="Sig_transdc_resp-reg_receiver"/>
</dbReference>
<gene>
    <name evidence="10" type="primary">phoB</name>
    <name evidence="10" type="ORF">Pla52o_27240</name>
</gene>
<feature type="modified residue" description="4-aspartylphosphate" evidence="6">
    <location>
        <position position="54"/>
    </location>
</feature>
<dbReference type="Pfam" id="PF00486">
    <property type="entry name" value="Trans_reg_C"/>
    <property type="match status" value="1"/>
</dbReference>
<evidence type="ECO:0000259" key="9">
    <source>
        <dbReference type="PROSITE" id="PS51755"/>
    </source>
</evidence>
<dbReference type="AlphaFoldDB" id="A0A5C6CK51"/>
<dbReference type="CDD" id="cd00383">
    <property type="entry name" value="trans_reg_C"/>
    <property type="match status" value="1"/>
</dbReference>
<sequence length="236" mass="26373">MAKTTVLIIEDDRSLAEVIAYNLQREGYEVIVAHDGEDGLTQARLKLPALILLDLMLPVLDGLEVCRRLRADSATKNTRILMLTAKAEESDELVGFALGADDYVTKPFSVKVLLERVKSLCRRDAESAAVKLIASQGVAIDPVRYRVTVDDEVVHLTRSEFRLLECLLRQPGRVFSRSELIDVALGEDTLVLERTIDVHVRSLRKKLDTHADVVQTVRGVGYKFRDPSDHRIEAGV</sequence>
<dbReference type="PROSITE" id="PS50110">
    <property type="entry name" value="RESPONSE_REGULATORY"/>
    <property type="match status" value="1"/>
</dbReference>
<dbReference type="GO" id="GO:0006355">
    <property type="term" value="P:regulation of DNA-templated transcription"/>
    <property type="evidence" value="ECO:0007669"/>
    <property type="project" value="InterPro"/>
</dbReference>
<keyword evidence="3" id="KW-0805">Transcription regulation</keyword>
<evidence type="ECO:0000256" key="5">
    <source>
        <dbReference type="ARBA" id="ARBA00023163"/>
    </source>
</evidence>
<dbReference type="SMART" id="SM00448">
    <property type="entry name" value="REC"/>
    <property type="match status" value="1"/>
</dbReference>
<feature type="DNA-binding region" description="OmpR/PhoB-type" evidence="7">
    <location>
        <begin position="130"/>
        <end position="226"/>
    </location>
</feature>
<protein>
    <submittedName>
        <fullName evidence="10">Phosphate regulon transcriptional regulatory protein PhoB</fullName>
    </submittedName>
</protein>
<keyword evidence="5" id="KW-0804">Transcription</keyword>
<dbReference type="PROSITE" id="PS51755">
    <property type="entry name" value="OMPR_PHOB"/>
    <property type="match status" value="1"/>
</dbReference>
<evidence type="ECO:0000259" key="8">
    <source>
        <dbReference type="PROSITE" id="PS50110"/>
    </source>
</evidence>
<reference evidence="10 11" key="1">
    <citation type="submission" date="2019-02" db="EMBL/GenBank/DDBJ databases">
        <title>Deep-cultivation of Planctomycetes and their phenomic and genomic characterization uncovers novel biology.</title>
        <authorList>
            <person name="Wiegand S."/>
            <person name="Jogler M."/>
            <person name="Boedeker C."/>
            <person name="Pinto D."/>
            <person name="Vollmers J."/>
            <person name="Rivas-Marin E."/>
            <person name="Kohn T."/>
            <person name="Peeters S.H."/>
            <person name="Heuer A."/>
            <person name="Rast P."/>
            <person name="Oberbeckmann S."/>
            <person name="Bunk B."/>
            <person name="Jeske O."/>
            <person name="Meyerdierks A."/>
            <person name="Storesund J.E."/>
            <person name="Kallscheuer N."/>
            <person name="Luecker S."/>
            <person name="Lage O.M."/>
            <person name="Pohl T."/>
            <person name="Merkel B.J."/>
            <person name="Hornburger P."/>
            <person name="Mueller R.-W."/>
            <person name="Bruemmer F."/>
            <person name="Labrenz M."/>
            <person name="Spormann A.M."/>
            <person name="Op Den Camp H."/>
            <person name="Overmann J."/>
            <person name="Amann R."/>
            <person name="Jetten M.S.M."/>
            <person name="Mascher T."/>
            <person name="Medema M.H."/>
            <person name="Devos D.P."/>
            <person name="Kaster A.-K."/>
            <person name="Ovreas L."/>
            <person name="Rohde M."/>
            <person name="Galperin M.Y."/>
            <person name="Jogler C."/>
        </authorList>
    </citation>
    <scope>NUCLEOTIDE SEQUENCE [LARGE SCALE GENOMIC DNA]</scope>
    <source>
        <strain evidence="10 11">Pla52o</strain>
    </source>
</reference>
<proteinExistence type="predicted"/>
<accession>A0A5C6CK51</accession>
<keyword evidence="4 7" id="KW-0238">DNA-binding</keyword>
<dbReference type="InterPro" id="IPR016032">
    <property type="entry name" value="Sig_transdc_resp-reg_C-effctor"/>
</dbReference>
<evidence type="ECO:0000256" key="3">
    <source>
        <dbReference type="ARBA" id="ARBA00023015"/>
    </source>
</evidence>
<dbReference type="PANTHER" id="PTHR48111:SF4">
    <property type="entry name" value="DNA-BINDING DUAL TRANSCRIPTIONAL REGULATOR OMPR"/>
    <property type="match status" value="1"/>
</dbReference>
<dbReference type="EMBL" id="SJPT01000004">
    <property type="protein sequence ID" value="TWU23189.1"/>
    <property type="molecule type" value="Genomic_DNA"/>
</dbReference>
<evidence type="ECO:0000313" key="11">
    <source>
        <dbReference type="Proteomes" id="UP000316304"/>
    </source>
</evidence>
<dbReference type="PANTHER" id="PTHR48111">
    <property type="entry name" value="REGULATOR OF RPOS"/>
    <property type="match status" value="1"/>
</dbReference>